<reference evidence="1" key="1">
    <citation type="submission" date="2019-04" db="EMBL/GenBank/DDBJ databases">
        <title>Microbes associate with the intestines of laboratory mice.</title>
        <authorList>
            <person name="Navarre W."/>
            <person name="Wong E."/>
            <person name="Huang K."/>
            <person name="Tropini C."/>
            <person name="Ng K."/>
            <person name="Yu B."/>
        </authorList>
    </citation>
    <scope>NUCLEOTIDE SEQUENCE</scope>
    <source>
        <strain evidence="1">NM09_H32</strain>
    </source>
</reference>
<evidence type="ECO:0000313" key="2">
    <source>
        <dbReference type="Proteomes" id="UP000308836"/>
    </source>
</evidence>
<accession>A0AC61R595</accession>
<keyword evidence="2" id="KW-1185">Reference proteome</keyword>
<proteinExistence type="predicted"/>
<sequence length="177" mass="20018">MVASYKPYASALFEIAQEQGKEQAYLDELRNLEQIWKSNADFALALSHPKIAKAEKREWLRQVFASGVDPVVLNFLYVLNEHGIAAHVPEIADEYADLYRKSEQIEEVHVQSATALSEAQIEALSKMLKEKLNKNVELTVDVDPDLIAGLKVKAKDIVLDNTVKTRLDNLKEKLNEK</sequence>
<name>A0AC61R595_9FIRM</name>
<protein>
    <submittedName>
        <fullName evidence="1">ATP synthase F1 subunit delta</fullName>
    </submittedName>
</protein>
<comment type="caution">
    <text evidence="1">The sequence shown here is derived from an EMBL/GenBank/DDBJ whole genome shotgun (WGS) entry which is preliminary data.</text>
</comment>
<dbReference type="EMBL" id="SRYG01000022">
    <property type="protein sequence ID" value="TGY65149.1"/>
    <property type="molecule type" value="Genomic_DNA"/>
</dbReference>
<dbReference type="Proteomes" id="UP000308836">
    <property type="component" value="Unassembled WGS sequence"/>
</dbReference>
<organism evidence="1 2">
    <name type="scientific">Dubosiella muris</name>
    <dbReference type="NCBI Taxonomy" id="3038133"/>
    <lineage>
        <taxon>Bacteria</taxon>
        <taxon>Bacillati</taxon>
        <taxon>Bacillota</taxon>
        <taxon>Erysipelotrichia</taxon>
        <taxon>Erysipelotrichales</taxon>
        <taxon>Erysipelotrichaceae</taxon>
        <taxon>Dubosiella</taxon>
    </lineage>
</organism>
<gene>
    <name evidence="1" type="primary">atpH</name>
    <name evidence="1" type="ORF">E5336_10160</name>
</gene>
<evidence type="ECO:0000313" key="1">
    <source>
        <dbReference type="EMBL" id="TGY65149.1"/>
    </source>
</evidence>